<evidence type="ECO:0000256" key="1">
    <source>
        <dbReference type="ARBA" id="ARBA00004141"/>
    </source>
</evidence>
<evidence type="ECO:0000256" key="6">
    <source>
        <dbReference type="ARBA" id="ARBA00022927"/>
    </source>
</evidence>
<proteinExistence type="inferred from homology"/>
<evidence type="ECO:0000256" key="8">
    <source>
        <dbReference type="ARBA" id="ARBA00023136"/>
    </source>
</evidence>
<keyword evidence="6" id="KW-0653">Protein transport</keyword>
<feature type="transmembrane region" description="Helical" evidence="9">
    <location>
        <begin position="67"/>
        <end position="86"/>
    </location>
</feature>
<sequence>MGEVSEMEAMELDKIEECPVKQVEMMVPKTDDPTLPAITFRMWVLGLGSCVVLSFVNQFFWYRKMPLTITSVSAMIAVVPLGHLMAKTLPRRVFFESTGWEFTMNPGPFNMKEHVLITIFANSGAGTVYATHILSAVKLYYKRKLTFIPALLVMLTTQVLGFGWAGIFRKYLVEPGEMWWPSNLVMVSLFRALHEKEKRPKGGTTLNQFFLLVLICSFAYYVLPGYLFSTLTSFSWVCWLAPNVVLVQQLGSGLKGLGVGSFGLDWATISSYLGSPLASPLFATANIAIGFFLVMYVMTPLSYWFDVYKAKNFPIYSSQLFKSNGEKYDILSIVNPMFHLDKDTYRRNGRVHLSTFFTMTYGIGFATLTATIFHVLLFDGRNLWQQTKSAFGGEKKMDIHTKLMKKYKLVPTWWFVAILVLNLALILFTCEYYNKTLQLPWWGVLLACAIAFFFTLPIGIIAATTNQAPGLNIITEYVIGYMYPEHPVANMCFKVYGYISMTQALTFVLDFKLGHYMKIPPRSMFTAQVVGTLVAVFVYTITAWWLMEEIPNLCDTSLLPPDSPWTCPMDNVFFDASVIWGLVGPRRIFGTEGEYGNVNWFFLGGALAPLVVWLAHKIFPDKEWIRLIHMPVLLGATSMMPPATAVNFTSWLIIAFLFGYVVYKYRPDWWKRYNYILSGGLDAGTAFMTVLLFLTLQSKDIGLEWWGNNGEGCPLAACPTAKGVIADGCPVT</sequence>
<accession>A0ABR2BA11</accession>
<keyword evidence="7 9" id="KW-1133">Transmembrane helix</keyword>
<feature type="transmembrane region" description="Helical" evidence="9">
    <location>
        <begin position="40"/>
        <end position="60"/>
    </location>
</feature>
<keyword evidence="5" id="KW-0571">Peptide transport</keyword>
<protein>
    <submittedName>
        <fullName evidence="10">Uncharacterized protein</fullName>
    </submittedName>
</protein>
<dbReference type="NCBIfam" id="TIGR00728">
    <property type="entry name" value="OPT_sfam"/>
    <property type="match status" value="1"/>
</dbReference>
<dbReference type="NCBIfam" id="TIGR00727">
    <property type="entry name" value="ISP4_OPT"/>
    <property type="match status" value="1"/>
</dbReference>
<feature type="transmembrane region" description="Helical" evidence="9">
    <location>
        <begin position="146"/>
        <end position="166"/>
    </location>
</feature>
<name>A0ABR2BA11_9ROSI</name>
<comment type="subcellular location">
    <subcellularLocation>
        <location evidence="1">Membrane</location>
        <topology evidence="1">Multi-pass membrane protein</topology>
    </subcellularLocation>
</comment>
<evidence type="ECO:0000313" key="11">
    <source>
        <dbReference type="Proteomes" id="UP001472677"/>
    </source>
</evidence>
<evidence type="ECO:0000256" key="3">
    <source>
        <dbReference type="ARBA" id="ARBA00022448"/>
    </source>
</evidence>
<evidence type="ECO:0000256" key="7">
    <source>
        <dbReference type="ARBA" id="ARBA00022989"/>
    </source>
</evidence>
<feature type="transmembrane region" description="Helical" evidence="9">
    <location>
        <begin position="442"/>
        <end position="463"/>
    </location>
</feature>
<gene>
    <name evidence="10" type="ORF">V6N12_019035</name>
</gene>
<feature type="transmembrane region" description="Helical" evidence="9">
    <location>
        <begin position="412"/>
        <end position="430"/>
    </location>
</feature>
<feature type="transmembrane region" description="Helical" evidence="9">
    <location>
        <begin position="206"/>
        <end position="223"/>
    </location>
</feature>
<comment type="similarity">
    <text evidence="2">Belongs to the oligopeptide OPT transporter (TC 2.A.67.1) family.</text>
</comment>
<organism evidence="10 11">
    <name type="scientific">Hibiscus sabdariffa</name>
    <name type="common">roselle</name>
    <dbReference type="NCBI Taxonomy" id="183260"/>
    <lineage>
        <taxon>Eukaryota</taxon>
        <taxon>Viridiplantae</taxon>
        <taxon>Streptophyta</taxon>
        <taxon>Embryophyta</taxon>
        <taxon>Tracheophyta</taxon>
        <taxon>Spermatophyta</taxon>
        <taxon>Magnoliopsida</taxon>
        <taxon>eudicotyledons</taxon>
        <taxon>Gunneridae</taxon>
        <taxon>Pentapetalae</taxon>
        <taxon>rosids</taxon>
        <taxon>malvids</taxon>
        <taxon>Malvales</taxon>
        <taxon>Malvaceae</taxon>
        <taxon>Malvoideae</taxon>
        <taxon>Hibiscus</taxon>
    </lineage>
</organism>
<comment type="caution">
    <text evidence="10">The sequence shown here is derived from an EMBL/GenBank/DDBJ whole genome shotgun (WGS) entry which is preliminary data.</text>
</comment>
<feature type="transmembrane region" description="Helical" evidence="9">
    <location>
        <begin position="281"/>
        <end position="305"/>
    </location>
</feature>
<dbReference type="Proteomes" id="UP001472677">
    <property type="component" value="Unassembled WGS sequence"/>
</dbReference>
<dbReference type="PANTHER" id="PTHR22601">
    <property type="entry name" value="ISP4 LIKE PROTEIN"/>
    <property type="match status" value="1"/>
</dbReference>
<feature type="transmembrane region" description="Helical" evidence="9">
    <location>
        <begin position="525"/>
        <end position="547"/>
    </location>
</feature>
<feature type="transmembrane region" description="Helical" evidence="9">
    <location>
        <begin position="640"/>
        <end position="663"/>
    </location>
</feature>
<evidence type="ECO:0000256" key="9">
    <source>
        <dbReference type="SAM" id="Phobius"/>
    </source>
</evidence>
<feature type="transmembrane region" description="Helical" evidence="9">
    <location>
        <begin position="178"/>
        <end position="194"/>
    </location>
</feature>
<dbReference type="EMBL" id="JBBPBM010000147">
    <property type="protein sequence ID" value="KAK8503864.1"/>
    <property type="molecule type" value="Genomic_DNA"/>
</dbReference>
<keyword evidence="3" id="KW-0813">Transport</keyword>
<evidence type="ECO:0000256" key="4">
    <source>
        <dbReference type="ARBA" id="ARBA00022692"/>
    </source>
</evidence>
<keyword evidence="11" id="KW-1185">Reference proteome</keyword>
<feature type="transmembrane region" description="Helical" evidence="9">
    <location>
        <begin position="114"/>
        <end position="134"/>
    </location>
</feature>
<keyword evidence="4 9" id="KW-0812">Transmembrane</keyword>
<evidence type="ECO:0000313" key="10">
    <source>
        <dbReference type="EMBL" id="KAK8503864.1"/>
    </source>
</evidence>
<evidence type="ECO:0000256" key="2">
    <source>
        <dbReference type="ARBA" id="ARBA00005484"/>
    </source>
</evidence>
<evidence type="ECO:0000256" key="5">
    <source>
        <dbReference type="ARBA" id="ARBA00022856"/>
    </source>
</evidence>
<dbReference type="Pfam" id="PF03169">
    <property type="entry name" value="OPT"/>
    <property type="match status" value="1"/>
</dbReference>
<feature type="transmembrane region" description="Helical" evidence="9">
    <location>
        <begin position="356"/>
        <end position="378"/>
    </location>
</feature>
<dbReference type="InterPro" id="IPR004813">
    <property type="entry name" value="OPT"/>
</dbReference>
<keyword evidence="8 9" id="KW-0472">Membrane</keyword>
<feature type="transmembrane region" description="Helical" evidence="9">
    <location>
        <begin position="675"/>
        <end position="696"/>
    </location>
</feature>
<feature type="transmembrane region" description="Helical" evidence="9">
    <location>
        <begin position="600"/>
        <end position="619"/>
    </location>
</feature>
<dbReference type="InterPro" id="IPR004648">
    <property type="entry name" value="Oligpept_transpt"/>
</dbReference>
<reference evidence="10 11" key="1">
    <citation type="journal article" date="2024" name="G3 (Bethesda)">
        <title>Genome assembly of Hibiscus sabdariffa L. provides insights into metabolisms of medicinal natural products.</title>
        <authorList>
            <person name="Kim T."/>
        </authorList>
    </citation>
    <scope>NUCLEOTIDE SEQUENCE [LARGE SCALE GENOMIC DNA]</scope>
    <source>
        <strain evidence="10">TK-2024</strain>
        <tissue evidence="10">Old leaves</tissue>
    </source>
</reference>